<evidence type="ECO:0000313" key="2">
    <source>
        <dbReference type="EMBL" id="MEE2054086.1"/>
    </source>
</evidence>
<dbReference type="PROSITE" id="PS51462">
    <property type="entry name" value="NUDIX"/>
    <property type="match status" value="1"/>
</dbReference>
<dbReference type="SUPFAM" id="SSF55811">
    <property type="entry name" value="Nudix"/>
    <property type="match status" value="1"/>
</dbReference>
<dbReference type="Gene3D" id="3.90.79.10">
    <property type="entry name" value="Nucleoside Triphosphate Pyrophosphohydrolase"/>
    <property type="match status" value="1"/>
</dbReference>
<name>A0ABU7KXS0_9ACTN</name>
<evidence type="ECO:0000313" key="3">
    <source>
        <dbReference type="Proteomes" id="UP001348641"/>
    </source>
</evidence>
<dbReference type="RefSeq" id="WP_330160985.1">
    <property type="nucleotide sequence ID" value="NZ_BAAAJA010000047.1"/>
</dbReference>
<dbReference type="CDD" id="cd04669">
    <property type="entry name" value="NUDIX_Hydrolase"/>
    <property type="match status" value="1"/>
</dbReference>
<comment type="caution">
    <text evidence="2">The sequence shown here is derived from an EMBL/GenBank/DDBJ whole genome shotgun (WGS) entry which is preliminary data.</text>
</comment>
<proteinExistence type="predicted"/>
<evidence type="ECO:0000259" key="1">
    <source>
        <dbReference type="PROSITE" id="PS51462"/>
    </source>
</evidence>
<protein>
    <submittedName>
        <fullName evidence="2">NUDIX domain-containing protein</fullName>
    </submittedName>
</protein>
<dbReference type="InterPro" id="IPR000086">
    <property type="entry name" value="NUDIX_hydrolase_dom"/>
</dbReference>
<dbReference type="InterPro" id="IPR015797">
    <property type="entry name" value="NUDIX_hydrolase-like_dom_sf"/>
</dbReference>
<organism evidence="2 3">
    <name type="scientific">Nocardiopsis tropica</name>
    <dbReference type="NCBI Taxonomy" id="109330"/>
    <lineage>
        <taxon>Bacteria</taxon>
        <taxon>Bacillati</taxon>
        <taxon>Actinomycetota</taxon>
        <taxon>Actinomycetes</taxon>
        <taxon>Streptosporangiales</taxon>
        <taxon>Nocardiopsidaceae</taxon>
        <taxon>Nocardiopsis</taxon>
    </lineage>
</organism>
<accession>A0ABU7KXS0</accession>
<dbReference type="Pfam" id="PF00293">
    <property type="entry name" value="NUDIX"/>
    <property type="match status" value="1"/>
</dbReference>
<reference evidence="2 3" key="1">
    <citation type="submission" date="2023-07" db="EMBL/GenBank/DDBJ databases">
        <authorList>
            <person name="Girao M."/>
            <person name="Carvalho M.F."/>
        </authorList>
    </citation>
    <scope>NUCLEOTIDE SEQUENCE [LARGE SCALE GENOMIC DNA]</scope>
    <source>
        <strain evidence="2 3">66/93</strain>
    </source>
</reference>
<dbReference type="Proteomes" id="UP001348641">
    <property type="component" value="Unassembled WGS sequence"/>
</dbReference>
<dbReference type="EMBL" id="JAUUCC010000095">
    <property type="protein sequence ID" value="MEE2054086.1"/>
    <property type="molecule type" value="Genomic_DNA"/>
</dbReference>
<gene>
    <name evidence="2" type="ORF">Q8A49_26655</name>
</gene>
<sequence>MTEIVRQSARALLFDSERRLVLIKRTKPGQEPYWVAVGGGLESEDTDVEAALRREALEELGGEIDQVRQVLLITDDLHAGIGLQHVFVARLISMDLASRTGAEFTAPGRGTYEVVSVPATRAALSEIRLLPPPLAQFAQRNVHGLLALLDQADEEPERDEGP</sequence>
<feature type="domain" description="Nudix hydrolase" evidence="1">
    <location>
        <begin position="4"/>
        <end position="136"/>
    </location>
</feature>